<name>A0AAE3HEG2_9FIRM</name>
<comment type="caution">
    <text evidence="3">The sequence shown here is derived from an EMBL/GenBank/DDBJ whole genome shotgun (WGS) entry which is preliminary data.</text>
</comment>
<keyword evidence="1" id="KW-0812">Transmembrane</keyword>
<dbReference type="EMBL" id="JANKAS010000002">
    <property type="protein sequence ID" value="MCR1897967.1"/>
    <property type="molecule type" value="Genomic_DNA"/>
</dbReference>
<feature type="domain" description="Penicillin-binding protein transpeptidase" evidence="2">
    <location>
        <begin position="197"/>
        <end position="494"/>
    </location>
</feature>
<dbReference type="PANTHER" id="PTHR30627:SF24">
    <property type="entry name" value="PENICILLIN-BINDING PROTEIN 4B"/>
    <property type="match status" value="1"/>
</dbReference>
<dbReference type="InterPro" id="IPR012338">
    <property type="entry name" value="Beta-lactam/transpept-like"/>
</dbReference>
<keyword evidence="4" id="KW-1185">Reference proteome</keyword>
<keyword evidence="1" id="KW-1133">Transmembrane helix</keyword>
<dbReference type="Pfam" id="PF00905">
    <property type="entry name" value="Transpeptidase"/>
    <property type="match status" value="1"/>
</dbReference>
<evidence type="ECO:0000313" key="3">
    <source>
        <dbReference type="EMBL" id="MCR1897967.1"/>
    </source>
</evidence>
<dbReference type="InterPro" id="IPR050515">
    <property type="entry name" value="Beta-lactam/transpept"/>
</dbReference>
<proteinExistence type="predicted"/>
<dbReference type="Proteomes" id="UP001205748">
    <property type="component" value="Unassembled WGS sequence"/>
</dbReference>
<evidence type="ECO:0000256" key="1">
    <source>
        <dbReference type="SAM" id="Phobius"/>
    </source>
</evidence>
<gene>
    <name evidence="3" type="ORF">NSA47_03060</name>
</gene>
<keyword evidence="1" id="KW-0472">Membrane</keyword>
<dbReference type="Gene3D" id="3.90.1310.10">
    <property type="entry name" value="Penicillin-binding protein 2a (Domain 2)"/>
    <property type="match status" value="1"/>
</dbReference>
<evidence type="ECO:0000313" key="4">
    <source>
        <dbReference type="Proteomes" id="UP001205748"/>
    </source>
</evidence>
<dbReference type="SUPFAM" id="SSF56601">
    <property type="entry name" value="beta-lactamase/transpeptidase-like"/>
    <property type="match status" value="1"/>
</dbReference>
<dbReference type="InterPro" id="IPR001460">
    <property type="entry name" value="PCN-bd_Tpept"/>
</dbReference>
<dbReference type="Gene3D" id="3.40.710.10">
    <property type="entry name" value="DD-peptidase/beta-lactamase superfamily"/>
    <property type="match status" value="1"/>
</dbReference>
<dbReference type="AlphaFoldDB" id="A0AAE3HEG2"/>
<feature type="transmembrane region" description="Helical" evidence="1">
    <location>
        <begin position="12"/>
        <end position="30"/>
    </location>
</feature>
<evidence type="ECO:0000259" key="2">
    <source>
        <dbReference type="Pfam" id="PF00905"/>
    </source>
</evidence>
<dbReference type="RefSeq" id="WP_257529432.1">
    <property type="nucleotide sequence ID" value="NZ_JANKAS010000002.1"/>
</dbReference>
<dbReference type="GO" id="GO:0005886">
    <property type="term" value="C:plasma membrane"/>
    <property type="evidence" value="ECO:0007669"/>
    <property type="project" value="TreeGrafter"/>
</dbReference>
<organism evidence="3 4">
    <name type="scientific">Irregularibacter muris</name>
    <dbReference type="NCBI Taxonomy" id="1796619"/>
    <lineage>
        <taxon>Bacteria</taxon>
        <taxon>Bacillati</taxon>
        <taxon>Bacillota</taxon>
        <taxon>Clostridia</taxon>
        <taxon>Eubacteriales</taxon>
        <taxon>Eubacteriaceae</taxon>
        <taxon>Irregularibacter</taxon>
    </lineage>
</organism>
<dbReference type="PANTHER" id="PTHR30627">
    <property type="entry name" value="PEPTIDOGLYCAN D,D-TRANSPEPTIDASE"/>
    <property type="match status" value="1"/>
</dbReference>
<sequence>MLMKNYFNNRVKFLGLMLSIFMFVLIGRLYNLSIMHSADYTSRVERQLQREMEIYYPRGKILDRNSIPFTGKNFIREDLTLPSNIEKDILASHVIGQLQYQYKNNTVNGLKGVSGIQKLFDQELNGGLPIKITQYKDGWGQKISEDNYYVYGDHVNQGKNVRLTLDYHIQKNIEEAMESFLKDNHSIEQNNKLPGIAITVMDIENGEVLGMASMGDQNNKSLHSFPVGSVLKTLVAAKALEEGVVDLEEEFICNGTIMIEGIEKHCHKTEGHGNITFKEAFAQSCNSVFFEVAHRLTEYNPNGTIKGNKIIDLAKEFGFSPYSEKKKDSFVLADKYSCNTLPDSITGQMDIFNLALGQGVIEANPLMTTKIMATIANEGIFNEPTMLMDVSDSEGEVIKSFEKAEGKKIFEEDINRQLQTLLEEVSISGTAKNYNLVELGGIAGKTGTAQGGQIQPHSWFAGYFPVGKPKYAMTVFIENGGSGSQVAVPLFQEAAEKILKLGQRN</sequence>
<dbReference type="GO" id="GO:0008658">
    <property type="term" value="F:penicillin binding"/>
    <property type="evidence" value="ECO:0007669"/>
    <property type="project" value="InterPro"/>
</dbReference>
<accession>A0AAE3HEG2</accession>
<reference evidence="3" key="1">
    <citation type="submission" date="2022-07" db="EMBL/GenBank/DDBJ databases">
        <title>Enhanced cultured diversity of the mouse gut microbiota enables custom-made synthetic communities.</title>
        <authorList>
            <person name="Afrizal A."/>
        </authorList>
    </citation>
    <scope>NUCLEOTIDE SEQUENCE</scope>
    <source>
        <strain evidence="3">DSM 28593</strain>
    </source>
</reference>
<dbReference type="GO" id="GO:0071555">
    <property type="term" value="P:cell wall organization"/>
    <property type="evidence" value="ECO:0007669"/>
    <property type="project" value="TreeGrafter"/>
</dbReference>
<protein>
    <submittedName>
        <fullName evidence="3">Penicillin-binding transpeptidase domain-containing protein</fullName>
    </submittedName>
</protein>